<keyword evidence="4" id="KW-0274">FAD</keyword>
<feature type="region of interest" description="Disordered" evidence="7">
    <location>
        <begin position="1151"/>
        <end position="1187"/>
    </location>
</feature>
<feature type="region of interest" description="Disordered" evidence="7">
    <location>
        <begin position="585"/>
        <end position="623"/>
    </location>
</feature>
<dbReference type="AlphaFoldDB" id="C1EIT7"/>
<dbReference type="InParanoid" id="C1EIT7"/>
<feature type="compositionally biased region" description="Gly residues" evidence="7">
    <location>
        <begin position="586"/>
        <end position="600"/>
    </location>
</feature>
<protein>
    <recommendedName>
        <fullName evidence="10">Amine oxidase domain-containing protein</fullName>
    </recommendedName>
</protein>
<keyword evidence="3" id="KW-0732">Signal</keyword>
<keyword evidence="6" id="KW-0520">NAD</keyword>
<dbReference type="PANTHER" id="PTHR46091">
    <property type="entry name" value="BLR7054 PROTEIN"/>
    <property type="match status" value="1"/>
</dbReference>
<dbReference type="OrthoDB" id="7777654at2759"/>
<feature type="compositionally biased region" description="Basic and acidic residues" evidence="7">
    <location>
        <begin position="601"/>
        <end position="615"/>
    </location>
</feature>
<dbReference type="STRING" id="296587.C1EIT7"/>
<dbReference type="RefSeq" id="XP_002506813.1">
    <property type="nucleotide sequence ID" value="XM_002506767.1"/>
</dbReference>
<keyword evidence="2" id="KW-0285">Flavoprotein</keyword>
<feature type="region of interest" description="Disordered" evidence="7">
    <location>
        <begin position="185"/>
        <end position="217"/>
    </location>
</feature>
<evidence type="ECO:0000256" key="6">
    <source>
        <dbReference type="ARBA" id="ARBA00023027"/>
    </source>
</evidence>
<feature type="compositionally biased region" description="Low complexity" evidence="7">
    <location>
        <begin position="206"/>
        <end position="216"/>
    </location>
</feature>
<comment type="similarity">
    <text evidence="1">Belongs to the carotenoid/retinoid oxidoreductase family. CrtISO subfamily.</text>
</comment>
<accession>C1EIT7</accession>
<dbReference type="Gene3D" id="3.50.50.60">
    <property type="entry name" value="FAD/NAD(P)-binding domain"/>
    <property type="match status" value="2"/>
</dbReference>
<evidence type="ECO:0000256" key="2">
    <source>
        <dbReference type="ARBA" id="ARBA00022630"/>
    </source>
</evidence>
<feature type="compositionally biased region" description="Basic and acidic residues" evidence="7">
    <location>
        <begin position="427"/>
        <end position="437"/>
    </location>
</feature>
<dbReference type="eggNOG" id="KOG4254">
    <property type="taxonomic scope" value="Eukaryota"/>
</dbReference>
<proteinExistence type="inferred from homology"/>
<feature type="compositionally biased region" description="Acidic residues" evidence="7">
    <location>
        <begin position="1153"/>
        <end position="1167"/>
    </location>
</feature>
<evidence type="ECO:0000313" key="9">
    <source>
        <dbReference type="Proteomes" id="UP000002009"/>
    </source>
</evidence>
<dbReference type="KEGG" id="mis:MICPUN_104514"/>
<dbReference type="Pfam" id="PF13450">
    <property type="entry name" value="NAD_binding_8"/>
    <property type="match status" value="1"/>
</dbReference>
<dbReference type="SUPFAM" id="SSF51905">
    <property type="entry name" value="FAD/NAD(P)-binding domain"/>
    <property type="match status" value="1"/>
</dbReference>
<evidence type="ECO:0000313" key="8">
    <source>
        <dbReference type="EMBL" id="ACO68071.1"/>
    </source>
</evidence>
<feature type="compositionally biased region" description="Basic and acidic residues" evidence="7">
    <location>
        <begin position="1176"/>
        <end position="1187"/>
    </location>
</feature>
<evidence type="ECO:0008006" key="10">
    <source>
        <dbReference type="Google" id="ProtNLM"/>
    </source>
</evidence>
<feature type="region of interest" description="Disordered" evidence="7">
    <location>
        <begin position="381"/>
        <end position="443"/>
    </location>
</feature>
<name>C1EIT7_MICCC</name>
<dbReference type="InterPro" id="IPR036188">
    <property type="entry name" value="FAD/NAD-bd_sf"/>
</dbReference>
<keyword evidence="9" id="KW-1185">Reference proteome</keyword>
<evidence type="ECO:0000256" key="1">
    <source>
        <dbReference type="ARBA" id="ARBA00005855"/>
    </source>
</evidence>
<organism evidence="8 9">
    <name type="scientific">Micromonas commoda (strain RCC299 / NOUM17 / CCMP2709)</name>
    <name type="common">Picoplanktonic green alga</name>
    <dbReference type="NCBI Taxonomy" id="296587"/>
    <lineage>
        <taxon>Eukaryota</taxon>
        <taxon>Viridiplantae</taxon>
        <taxon>Chlorophyta</taxon>
        <taxon>Mamiellophyceae</taxon>
        <taxon>Mamiellales</taxon>
        <taxon>Mamiellaceae</taxon>
        <taxon>Micromonas</taxon>
    </lineage>
</organism>
<gene>
    <name evidence="8" type="ORF">MICPUN_104514</name>
</gene>
<feature type="compositionally biased region" description="Pro residues" evidence="7">
    <location>
        <begin position="385"/>
        <end position="396"/>
    </location>
</feature>
<reference evidence="8 9" key="1">
    <citation type="journal article" date="2009" name="Science">
        <title>Green evolution and dynamic adaptations revealed by genomes of the marine picoeukaryotes Micromonas.</title>
        <authorList>
            <person name="Worden A.Z."/>
            <person name="Lee J.H."/>
            <person name="Mock T."/>
            <person name="Rouze P."/>
            <person name="Simmons M.P."/>
            <person name="Aerts A.L."/>
            <person name="Allen A.E."/>
            <person name="Cuvelier M.L."/>
            <person name="Derelle E."/>
            <person name="Everett M.V."/>
            <person name="Foulon E."/>
            <person name="Grimwood J."/>
            <person name="Gundlach H."/>
            <person name="Henrissat B."/>
            <person name="Napoli C."/>
            <person name="McDonald S.M."/>
            <person name="Parker M.S."/>
            <person name="Rombauts S."/>
            <person name="Salamov A."/>
            <person name="Von Dassow P."/>
            <person name="Badger J.H."/>
            <person name="Coutinho P.M."/>
            <person name="Demir E."/>
            <person name="Dubchak I."/>
            <person name="Gentemann C."/>
            <person name="Eikrem W."/>
            <person name="Gready J.E."/>
            <person name="John U."/>
            <person name="Lanier W."/>
            <person name="Lindquist E.A."/>
            <person name="Lucas S."/>
            <person name="Mayer K.F."/>
            <person name="Moreau H."/>
            <person name="Not F."/>
            <person name="Otillar R."/>
            <person name="Panaud O."/>
            <person name="Pangilinan J."/>
            <person name="Paulsen I."/>
            <person name="Piegu B."/>
            <person name="Poliakov A."/>
            <person name="Robbens S."/>
            <person name="Schmutz J."/>
            <person name="Toulza E."/>
            <person name="Wyss T."/>
            <person name="Zelensky A."/>
            <person name="Zhou K."/>
            <person name="Armbrust E.V."/>
            <person name="Bhattacharya D."/>
            <person name="Goodenough U.W."/>
            <person name="Van de Peer Y."/>
            <person name="Grigoriev I.V."/>
        </authorList>
    </citation>
    <scope>NUCLEOTIDE SEQUENCE [LARGE SCALE GENOMIC DNA]</scope>
    <source>
        <strain evidence="9">RCC299 / NOUM17</strain>
    </source>
</reference>
<evidence type="ECO:0000256" key="4">
    <source>
        <dbReference type="ARBA" id="ARBA00022827"/>
    </source>
</evidence>
<sequence>MSLASPLPTSRGALSSYRAARLSRRRPAPKLTRRRRRVVTPDACWSLEVSLATSAFVACTVATLLRRGDRRSLGHAMFLGVFGSMQLVDASLWWNEGHAALGLSGCDLANRVSTRVGLAIICLEPMAAMLGAHVVAGKRAPSALIAAYAAIFLLTPLAGTSLLADPNEPPKSCDEEPVFEALGDRTRRPAAPPAPPAPLLEQKDASSSSFPGLASSQIGSGAPPRFGAANPEVPGSIPPAPVATCGFQNSWYTLLFDLDDPCVCSAVTTQGHLQYGGLDLVYHKALAPWDPVEPCRIRATGAVVEGSREIPLALRFLFLGAMALPYGALVTPRKAGAAHAGILTMTWLIGASSDAAASVWCLANVAQGLLMLAEPAIWPEEFHDQPPPPPPPPPPVSSVKSPEKSVGEKSPNKNPKKRRGGTIARAVRGEDEGRGFDTDQSPGVLSRVSRFKNKKEIAGRRWPRLDKAAAAELASDPRGFDAIVVGSGVGGLACAACLAKFGHKRVLVLESHYRAGGCTHAFNEVGDGVDVFDTGIHYVGMGKTLRWLISRVSGAGHAPMKFAAMGSPHDGYAYDVIDLGRRGRGGGRVGGGVGGPGFESGRGRDGRGEESDDGKAGGGPSGWGALDCVDLDCAVDDEDNDDDATTATDDANTDAIDDEQRVVVTLRKDRLVESLLDAFPREAEGVRAYVQDVRLGTSRFTERTDSGAAWHQNAAKWFRFPAFAPGLDALMAGKLVPVITSAESSAPYEKVLARVLAAVRRRLFKRAERKAGESAKVVVSKYVTDPAAVAALAAGQMIDWNLPPNKVAWPVAAGMMSYYDGGGYYPVGGSAQIAESIADAIESRGDGSRVLCNARVDRVLVTESGGHRAYGVKVNGVEVYAPIVVSACGFLTTFRDLIPGSVLRDADLAQGVADVARRLRPSHGHVCAYVSLDGSSEELGLMPANIHSFPEDFGTRWGFDVDALCEAFYENPLEVEPLVTITSPSAKDAWYRSRTPNRSNALLLVEGLAEWFEPFGDERWGRRSDGYRAFKSKFKKIFLDRLHRHYPKTRGRVTHVELSTPLTAKHFIGAPGGASYGLEWTKEHFDATFHERYFSPVVAKIPGMYLTGEAIAFGGFYGALANGVVTASHVIGLGTLLGGMLGDKDAVWPLVYEDGETPPEPEPEPEPEPTGVGSKLGREEAGKTREG</sequence>
<evidence type="ECO:0000256" key="3">
    <source>
        <dbReference type="ARBA" id="ARBA00022729"/>
    </source>
</evidence>
<dbReference type="GeneID" id="8249592"/>
<dbReference type="PANTHER" id="PTHR46091:SF3">
    <property type="entry name" value="AMINE OXIDASE DOMAIN-CONTAINING PROTEIN"/>
    <property type="match status" value="1"/>
</dbReference>
<evidence type="ECO:0000256" key="7">
    <source>
        <dbReference type="SAM" id="MobiDB-lite"/>
    </source>
</evidence>
<evidence type="ECO:0000256" key="5">
    <source>
        <dbReference type="ARBA" id="ARBA00022857"/>
    </source>
</evidence>
<feature type="compositionally biased region" description="Basic and acidic residues" evidence="7">
    <location>
        <begin position="401"/>
        <end position="411"/>
    </location>
</feature>
<dbReference type="EMBL" id="CP001334">
    <property type="protein sequence ID" value="ACO68071.1"/>
    <property type="molecule type" value="Genomic_DNA"/>
</dbReference>
<dbReference type="InterPro" id="IPR052206">
    <property type="entry name" value="Retinol_saturase"/>
</dbReference>
<dbReference type="Proteomes" id="UP000002009">
    <property type="component" value="Chromosome 16"/>
</dbReference>
<keyword evidence="5" id="KW-0521">NADP</keyword>